<gene>
    <name evidence="6" type="ORF">DRE_04653</name>
</gene>
<organism evidence="6 7">
    <name type="scientific">Drechslerella stenobrocha 248</name>
    <dbReference type="NCBI Taxonomy" id="1043628"/>
    <lineage>
        <taxon>Eukaryota</taxon>
        <taxon>Fungi</taxon>
        <taxon>Dikarya</taxon>
        <taxon>Ascomycota</taxon>
        <taxon>Pezizomycotina</taxon>
        <taxon>Orbiliomycetes</taxon>
        <taxon>Orbiliales</taxon>
        <taxon>Orbiliaceae</taxon>
        <taxon>Drechslerella</taxon>
    </lineage>
</organism>
<dbReference type="Proteomes" id="UP000024837">
    <property type="component" value="Unassembled WGS sequence"/>
</dbReference>
<evidence type="ECO:0000313" key="6">
    <source>
        <dbReference type="EMBL" id="EWC46079.1"/>
    </source>
</evidence>
<evidence type="ECO:0000256" key="2">
    <source>
        <dbReference type="ARBA" id="ARBA00022801"/>
    </source>
</evidence>
<accession>W7HSA2</accession>
<evidence type="ECO:0000256" key="3">
    <source>
        <dbReference type="SAM" id="MobiDB-lite"/>
    </source>
</evidence>
<evidence type="ECO:0000256" key="1">
    <source>
        <dbReference type="ARBA" id="ARBA00010088"/>
    </source>
</evidence>
<dbReference type="PANTHER" id="PTHR43248">
    <property type="entry name" value="2-SUCCINYL-6-HYDROXY-2,4-CYCLOHEXADIENE-1-CARBOXYLATE SYNTHASE"/>
    <property type="match status" value="1"/>
</dbReference>
<dbReference type="Pfam" id="PF08386">
    <property type="entry name" value="Abhydrolase_4"/>
    <property type="match status" value="1"/>
</dbReference>
<dbReference type="EMBL" id="KI966421">
    <property type="protein sequence ID" value="EWC46079.1"/>
    <property type="molecule type" value="Genomic_DNA"/>
</dbReference>
<proteinExistence type="inferred from homology"/>
<reference evidence="6 7" key="1">
    <citation type="submission" date="2013-05" db="EMBL/GenBank/DDBJ databases">
        <title>Drechslerella stenobrocha genome reveals carnivorous origination and mechanical trapping mechanism of predatory fungi.</title>
        <authorList>
            <person name="Liu X."/>
            <person name="Zhang W."/>
            <person name="Liu K."/>
        </authorList>
    </citation>
    <scope>NUCLEOTIDE SEQUENCE [LARGE SCALE GENOMIC DNA]</scope>
    <source>
        <strain evidence="6 7">248</strain>
    </source>
</reference>
<feature type="region of interest" description="Disordered" evidence="3">
    <location>
        <begin position="550"/>
        <end position="569"/>
    </location>
</feature>
<dbReference type="SUPFAM" id="SSF53474">
    <property type="entry name" value="alpha/beta-Hydrolases"/>
    <property type="match status" value="1"/>
</dbReference>
<sequence length="595" mass="65061">MRNLITAAAIFGVALAAPGCREQYIFDNITASVDLKWYPCYQRFQCTRLSVPLNPLEPDNGLRSEIPIIKLPAKLGGGVKYKGIVLTNPGGPGEIGTSFVLNAGGEIANATGPGWDIIGFDPRGMGYSVPNGAVGFFDIPFNPNRLNATYIPQATKLAKRRGIRPDHYGLQIPPRPDSWVESIYAAGQGLNELIQLHGNADNQAVPYMSTPNVAFDMLQIAKADARSRRLPEDSVLVNYYGVSYGTALGQTFASMYPQHVGRFVCDSVVDAQGYYSGNGLVKSMLNHSDEGLSTFFTSCFDAGPEKCSFFTGRTSHAIRDRFNSLMAQFDAPKAIAENWENVTIVSLGQETIKSALLVSPYSAQTFFRPLSDTLAGIESLLKAGNLTVENLTEILLSWSPADDPDAPARPEYVFETICSDLNNPELVGTEKPLNPALIKELRQQSLVLGERLIQLAGVCAYVKVQPKWRFNGTIGGATKTPMLFVGLLKDPITPFENAEYARRQFKGAKMLYVDAVGHGILSQQNWCAYDKVRAYFQNLTLPGHDNRCPQAEDGPFSYDPSGGNGEGQVKRSVEVSRRGVPQLPHLPLQRFGISF</sequence>
<evidence type="ECO:0000259" key="5">
    <source>
        <dbReference type="Pfam" id="PF08386"/>
    </source>
</evidence>
<dbReference type="PANTHER" id="PTHR43248:SF25">
    <property type="entry name" value="AB HYDROLASE-1 DOMAIN-CONTAINING PROTEIN-RELATED"/>
    <property type="match status" value="1"/>
</dbReference>
<dbReference type="InterPro" id="IPR013595">
    <property type="entry name" value="Pept_S33_TAP-like_C"/>
</dbReference>
<name>W7HSA2_9PEZI</name>
<dbReference type="HOGENOM" id="CLU_013364_5_2_1"/>
<evidence type="ECO:0000313" key="7">
    <source>
        <dbReference type="Proteomes" id="UP000024837"/>
    </source>
</evidence>
<protein>
    <recommendedName>
        <fullName evidence="5">Peptidase S33 tripeptidyl aminopeptidase-like C-terminal domain-containing protein</fullName>
    </recommendedName>
</protein>
<dbReference type="OrthoDB" id="425534at2759"/>
<comment type="similarity">
    <text evidence="1">Belongs to the peptidase S33 family.</text>
</comment>
<dbReference type="InterPro" id="IPR051601">
    <property type="entry name" value="Serine_prot/Carboxylest_S33"/>
</dbReference>
<keyword evidence="2" id="KW-0378">Hydrolase</keyword>
<dbReference type="Gene3D" id="3.40.50.1820">
    <property type="entry name" value="alpha/beta hydrolase"/>
    <property type="match status" value="1"/>
</dbReference>
<evidence type="ECO:0000256" key="4">
    <source>
        <dbReference type="SAM" id="SignalP"/>
    </source>
</evidence>
<dbReference type="GO" id="GO:0016787">
    <property type="term" value="F:hydrolase activity"/>
    <property type="evidence" value="ECO:0007669"/>
    <property type="project" value="UniProtKB-KW"/>
</dbReference>
<feature type="chain" id="PRO_5004893116" description="Peptidase S33 tripeptidyl aminopeptidase-like C-terminal domain-containing protein" evidence="4">
    <location>
        <begin position="17"/>
        <end position="595"/>
    </location>
</feature>
<dbReference type="InterPro" id="IPR029058">
    <property type="entry name" value="AB_hydrolase_fold"/>
</dbReference>
<keyword evidence="4" id="KW-0732">Signal</keyword>
<feature type="domain" description="Peptidase S33 tripeptidyl aminopeptidase-like C-terminal" evidence="5">
    <location>
        <begin position="454"/>
        <end position="548"/>
    </location>
</feature>
<feature type="signal peptide" evidence="4">
    <location>
        <begin position="1"/>
        <end position="16"/>
    </location>
</feature>
<dbReference type="AlphaFoldDB" id="W7HSA2"/>
<keyword evidence="7" id="KW-1185">Reference proteome</keyword>